<comment type="caution">
    <text evidence="3">The sequence shown here is derived from an EMBL/GenBank/DDBJ whole genome shotgun (WGS) entry which is preliminary data.</text>
</comment>
<evidence type="ECO:0000259" key="2">
    <source>
        <dbReference type="Pfam" id="PF00248"/>
    </source>
</evidence>
<dbReference type="PANTHER" id="PTHR43625:SF40">
    <property type="entry name" value="ALDO-KETO REDUCTASE YAKC [NADP(+)]"/>
    <property type="match status" value="1"/>
</dbReference>
<organism evidence="3 4">
    <name type="scientific">Syncephalastrum racemosum</name>
    <name type="common">Filamentous fungus</name>
    <dbReference type="NCBI Taxonomy" id="13706"/>
    <lineage>
        <taxon>Eukaryota</taxon>
        <taxon>Fungi</taxon>
        <taxon>Fungi incertae sedis</taxon>
        <taxon>Mucoromycota</taxon>
        <taxon>Mucoromycotina</taxon>
        <taxon>Mucoromycetes</taxon>
        <taxon>Mucorales</taxon>
        <taxon>Syncephalastraceae</taxon>
        <taxon>Syncephalastrum</taxon>
    </lineage>
</organism>
<dbReference type="GO" id="GO:0005737">
    <property type="term" value="C:cytoplasm"/>
    <property type="evidence" value="ECO:0007669"/>
    <property type="project" value="TreeGrafter"/>
</dbReference>
<evidence type="ECO:0000313" key="4">
    <source>
        <dbReference type="Proteomes" id="UP000242180"/>
    </source>
</evidence>
<reference evidence="3 4" key="1">
    <citation type="submission" date="2016-07" db="EMBL/GenBank/DDBJ databases">
        <title>Pervasive Adenine N6-methylation of Active Genes in Fungi.</title>
        <authorList>
            <consortium name="DOE Joint Genome Institute"/>
            <person name="Mondo S.J."/>
            <person name="Dannebaum R.O."/>
            <person name="Kuo R.C."/>
            <person name="Labutti K."/>
            <person name="Haridas S."/>
            <person name="Kuo A."/>
            <person name="Salamov A."/>
            <person name="Ahrendt S.R."/>
            <person name="Lipzen A."/>
            <person name="Sullivan W."/>
            <person name="Andreopoulos W.B."/>
            <person name="Clum A."/>
            <person name="Lindquist E."/>
            <person name="Daum C."/>
            <person name="Ramamoorthy G.K."/>
            <person name="Gryganskyi A."/>
            <person name="Culley D."/>
            <person name="Magnuson J.K."/>
            <person name="James T.Y."/>
            <person name="O'Malley M.A."/>
            <person name="Stajich J.E."/>
            <person name="Spatafora J.W."/>
            <person name="Visel A."/>
            <person name="Grigoriev I.V."/>
        </authorList>
    </citation>
    <scope>NUCLEOTIDE SEQUENCE [LARGE SCALE GENOMIC DNA]</scope>
    <source>
        <strain evidence="3 4">NRRL 2496</strain>
    </source>
</reference>
<accession>A0A1X2HP73</accession>
<dbReference type="AlphaFoldDB" id="A0A1X2HP73"/>
<dbReference type="InterPro" id="IPR023210">
    <property type="entry name" value="NADP_OxRdtase_dom"/>
</dbReference>
<dbReference type="CDD" id="cd19076">
    <property type="entry name" value="AKR_AKR13A_13D"/>
    <property type="match status" value="1"/>
</dbReference>
<keyword evidence="1" id="KW-0560">Oxidoreductase</keyword>
<name>A0A1X2HP73_SYNRA</name>
<dbReference type="InterPro" id="IPR036812">
    <property type="entry name" value="NAD(P)_OxRdtase_dom_sf"/>
</dbReference>
<evidence type="ECO:0000256" key="1">
    <source>
        <dbReference type="ARBA" id="ARBA00023002"/>
    </source>
</evidence>
<dbReference type="SUPFAM" id="SSF51430">
    <property type="entry name" value="NAD(P)-linked oxidoreductase"/>
    <property type="match status" value="1"/>
</dbReference>
<dbReference type="InParanoid" id="A0A1X2HP73"/>
<proteinExistence type="predicted"/>
<dbReference type="PRINTS" id="PR00069">
    <property type="entry name" value="ALDKETRDTASE"/>
</dbReference>
<sequence length="322" mass="35730">MSKVEHKLGANGPVLNALGFGAMGMSDFYTGKNNDEESLKVLQRAIDLGCTFWDTADIYGDGKNEQLLSHILKTQREKIFLCTKFSLKRDASGKFLPPNGKPEYVIESCENSLKRLGVDTIDLYYQHRPDPNTPIEETVKAMASLVEQGKVRYLGLSECDVATLRRAHAVHPITAYQVEYSPWTLDIETNGLLDACRELGIAVVAYSPLGRGFLTGAIKSPDDFADDDFRKYNPRFKGENFKKNLELVSKIEALASRKGCTAGQLCLAWVLAQGPHFFVIPGTTKAKNLEENVAAAQVKLTPEDLKQVRTIIDSFTVSGERY</sequence>
<dbReference type="Gene3D" id="3.20.20.100">
    <property type="entry name" value="NADP-dependent oxidoreductase domain"/>
    <property type="match status" value="1"/>
</dbReference>
<protein>
    <submittedName>
        <fullName evidence="3">Aldo/keto reductase family protein</fullName>
    </submittedName>
</protein>
<dbReference type="PANTHER" id="PTHR43625">
    <property type="entry name" value="AFLATOXIN B1 ALDEHYDE REDUCTASE"/>
    <property type="match status" value="1"/>
</dbReference>
<dbReference type="Pfam" id="PF00248">
    <property type="entry name" value="Aldo_ket_red"/>
    <property type="match status" value="1"/>
</dbReference>
<dbReference type="FunCoup" id="A0A1X2HP73">
    <property type="interactions" value="355"/>
</dbReference>
<dbReference type="OMA" id="MSDFYTT"/>
<dbReference type="EMBL" id="MCGN01000002">
    <property type="protein sequence ID" value="ORZ01102.1"/>
    <property type="molecule type" value="Genomic_DNA"/>
</dbReference>
<dbReference type="GO" id="GO:0016491">
    <property type="term" value="F:oxidoreductase activity"/>
    <property type="evidence" value="ECO:0007669"/>
    <property type="project" value="UniProtKB-KW"/>
</dbReference>
<evidence type="ECO:0000313" key="3">
    <source>
        <dbReference type="EMBL" id="ORZ01102.1"/>
    </source>
</evidence>
<dbReference type="InterPro" id="IPR020471">
    <property type="entry name" value="AKR"/>
</dbReference>
<dbReference type="InterPro" id="IPR050791">
    <property type="entry name" value="Aldo-Keto_reductase"/>
</dbReference>
<gene>
    <name evidence="3" type="ORF">BCR43DRAFT_469557</name>
</gene>
<dbReference type="STRING" id="13706.A0A1X2HP73"/>
<feature type="domain" description="NADP-dependent oxidoreductase" evidence="2">
    <location>
        <begin position="18"/>
        <end position="312"/>
    </location>
</feature>
<dbReference type="OrthoDB" id="37537at2759"/>
<keyword evidence="4" id="KW-1185">Reference proteome</keyword>
<dbReference type="Proteomes" id="UP000242180">
    <property type="component" value="Unassembled WGS sequence"/>
</dbReference>